<evidence type="ECO:0000313" key="6">
    <source>
        <dbReference type="EMBL" id="HJA07861.1"/>
    </source>
</evidence>
<dbReference type="InterPro" id="IPR010280">
    <property type="entry name" value="U5_MeTrfase_fam"/>
</dbReference>
<evidence type="ECO:0000259" key="5">
    <source>
        <dbReference type="PROSITE" id="PS50926"/>
    </source>
</evidence>
<reference evidence="6" key="2">
    <citation type="submission" date="2021-04" db="EMBL/GenBank/DDBJ databases">
        <authorList>
            <person name="Gilroy R."/>
        </authorList>
    </citation>
    <scope>NUCLEOTIDE SEQUENCE</scope>
    <source>
        <strain evidence="6">CHK186-16707</strain>
    </source>
</reference>
<dbReference type="GO" id="GO:0070475">
    <property type="term" value="P:rRNA base methylation"/>
    <property type="evidence" value="ECO:0007669"/>
    <property type="project" value="TreeGrafter"/>
</dbReference>
<feature type="binding site" evidence="4">
    <location>
        <position position="303"/>
    </location>
    <ligand>
        <name>S-adenosyl-L-methionine</name>
        <dbReference type="ChEBI" id="CHEBI:59789"/>
    </ligand>
</feature>
<dbReference type="PANTHER" id="PTHR11061:SF30">
    <property type="entry name" value="TRNA (URACIL(54)-C(5))-METHYLTRANSFERASE"/>
    <property type="match status" value="1"/>
</dbReference>
<feature type="binding site" evidence="4">
    <location>
        <position position="404"/>
    </location>
    <ligand>
        <name>S-adenosyl-L-methionine</name>
        <dbReference type="ChEBI" id="CHEBI:59789"/>
    </ligand>
</feature>
<dbReference type="Pfam" id="PF01938">
    <property type="entry name" value="TRAM"/>
    <property type="match status" value="1"/>
</dbReference>
<protein>
    <submittedName>
        <fullName evidence="6">23S rRNA (Uracil(1939)-C(5))-methyltransferase RlmD</fullName>
        <ecNumber evidence="6">2.1.1.190</ecNumber>
    </submittedName>
</protein>
<reference evidence="6" key="1">
    <citation type="journal article" date="2021" name="PeerJ">
        <title>Extensive microbial diversity within the chicken gut microbiome revealed by metagenomics and culture.</title>
        <authorList>
            <person name="Gilroy R."/>
            <person name="Ravi A."/>
            <person name="Getino M."/>
            <person name="Pursley I."/>
            <person name="Horton D.L."/>
            <person name="Alikhan N.F."/>
            <person name="Baker D."/>
            <person name="Gharbi K."/>
            <person name="Hall N."/>
            <person name="Watson M."/>
            <person name="Adriaenssens E.M."/>
            <person name="Foster-Nyarko E."/>
            <person name="Jarju S."/>
            <person name="Secka A."/>
            <person name="Antonio M."/>
            <person name="Oren A."/>
            <person name="Chaudhuri R.R."/>
            <person name="La Ragione R."/>
            <person name="Hildebrand F."/>
            <person name="Pallen M.J."/>
        </authorList>
    </citation>
    <scope>NUCLEOTIDE SEQUENCE</scope>
    <source>
        <strain evidence="6">CHK186-16707</strain>
    </source>
</reference>
<dbReference type="Gene3D" id="2.40.50.140">
    <property type="entry name" value="Nucleic acid-binding proteins"/>
    <property type="match status" value="1"/>
</dbReference>
<dbReference type="SUPFAM" id="SSF50249">
    <property type="entry name" value="Nucleic acid-binding proteins"/>
    <property type="match status" value="1"/>
</dbReference>
<comment type="similarity">
    <text evidence="4">Belongs to the class I-like SAM-binding methyltransferase superfamily. RNA M5U methyltransferase family.</text>
</comment>
<feature type="binding site" evidence="4">
    <location>
        <position position="338"/>
    </location>
    <ligand>
        <name>S-adenosyl-L-methionine</name>
        <dbReference type="ChEBI" id="CHEBI:59789"/>
    </ligand>
</feature>
<keyword evidence="3 4" id="KW-0949">S-adenosyl-L-methionine</keyword>
<dbReference type="AlphaFoldDB" id="A0A9D2KKN4"/>
<evidence type="ECO:0000256" key="1">
    <source>
        <dbReference type="ARBA" id="ARBA00022603"/>
    </source>
</evidence>
<dbReference type="EMBL" id="DXAN01000003">
    <property type="protein sequence ID" value="HJA07861.1"/>
    <property type="molecule type" value="Genomic_DNA"/>
</dbReference>
<dbReference type="NCBIfam" id="TIGR00479">
    <property type="entry name" value="rumA"/>
    <property type="match status" value="1"/>
</dbReference>
<dbReference type="InterPro" id="IPR012340">
    <property type="entry name" value="NA-bd_OB-fold"/>
</dbReference>
<keyword evidence="1 4" id="KW-0489">Methyltransferase</keyword>
<sequence>MIWNAGDSLELTLHGLAHDGRAVARPENGPVVFVRGGLPGQRILARLTAVKKRMAEAEMLNVVAPAEDERPAPCLHAADCGGCPWQSLPYRAQLGWKRRLLTDALARIGGVKDAETLTRPVLPSPANAFGPGEWRYRNKMEFAFAPGPDGLPRLGLRRRASHEVVDVDACLLQTPRTMRVLAALRVLVRASGLPAWTPEEQAPGGLRFVVIREPGGTPGACVVELISAPFAAASLVTELGRALLDGPWGVTGFIHSTRAASSDVAYGEKTELTLGDTTLTESLNLAGHPAPVRFALGHNAFFQVNSRATELLYNTAVALSAETGGIPNGTGGTYWDLYCGAGGLALAFAPRFDAVLGLESVPSAVALARRNAAAFPNCRFESADAGRVGEYFRRFGTPDLLGADPPRAGLEPRVVRALLRARPPRLLMVSCNPATLARDLAALAPAYAIKAIQPVDLFPQTPHVESVASLVLRR</sequence>
<comment type="caution">
    <text evidence="6">The sequence shown here is derived from an EMBL/GenBank/DDBJ whole genome shotgun (WGS) entry which is preliminary data.</text>
</comment>
<dbReference type="Gene3D" id="2.40.50.1070">
    <property type="match status" value="1"/>
</dbReference>
<dbReference type="GO" id="GO:0070041">
    <property type="term" value="F:rRNA (uridine-C5-)-methyltransferase activity"/>
    <property type="evidence" value="ECO:0007669"/>
    <property type="project" value="TreeGrafter"/>
</dbReference>
<dbReference type="CDD" id="cd02440">
    <property type="entry name" value="AdoMet_MTases"/>
    <property type="match status" value="1"/>
</dbReference>
<dbReference type="PANTHER" id="PTHR11061">
    <property type="entry name" value="RNA M5U METHYLTRANSFERASE"/>
    <property type="match status" value="1"/>
</dbReference>
<evidence type="ECO:0000256" key="3">
    <source>
        <dbReference type="ARBA" id="ARBA00022691"/>
    </source>
</evidence>
<dbReference type="Pfam" id="PF05958">
    <property type="entry name" value="tRNA_U5-meth_tr"/>
    <property type="match status" value="2"/>
</dbReference>
<name>A0A9D2KKN4_9BACT</name>
<evidence type="ECO:0000256" key="4">
    <source>
        <dbReference type="PROSITE-ProRule" id="PRU01024"/>
    </source>
</evidence>
<feature type="domain" description="TRAM" evidence="5">
    <location>
        <begin position="2"/>
        <end position="61"/>
    </location>
</feature>
<evidence type="ECO:0000256" key="2">
    <source>
        <dbReference type="ARBA" id="ARBA00022679"/>
    </source>
</evidence>
<feature type="binding site" evidence="4">
    <location>
        <position position="359"/>
    </location>
    <ligand>
        <name>S-adenosyl-L-methionine</name>
        <dbReference type="ChEBI" id="CHEBI:59789"/>
    </ligand>
</feature>
<gene>
    <name evidence="6" type="primary">rlmD</name>
    <name evidence="6" type="ORF">H9962_01520</name>
</gene>
<dbReference type="InterPro" id="IPR029063">
    <property type="entry name" value="SAM-dependent_MTases_sf"/>
</dbReference>
<dbReference type="PROSITE" id="PS01231">
    <property type="entry name" value="TRMA_2"/>
    <property type="match status" value="1"/>
</dbReference>
<dbReference type="Gene3D" id="3.40.50.150">
    <property type="entry name" value="Vaccinia Virus protein VP39"/>
    <property type="match status" value="1"/>
</dbReference>
<feature type="active site" description="Nucleophile" evidence="4">
    <location>
        <position position="431"/>
    </location>
</feature>
<dbReference type="PROSITE" id="PS51687">
    <property type="entry name" value="SAM_MT_RNA_M5U"/>
    <property type="match status" value="1"/>
</dbReference>
<accession>A0A9D2KKN4</accession>
<dbReference type="PROSITE" id="PS50926">
    <property type="entry name" value="TRAM"/>
    <property type="match status" value="1"/>
</dbReference>
<dbReference type="InterPro" id="IPR030391">
    <property type="entry name" value="MeTrfase_TrmA_CS"/>
</dbReference>
<organism evidence="6 7">
    <name type="scientific">Candidatus Mailhella merdigallinarum</name>
    <dbReference type="NCBI Taxonomy" id="2838658"/>
    <lineage>
        <taxon>Bacteria</taxon>
        <taxon>Pseudomonadati</taxon>
        <taxon>Thermodesulfobacteriota</taxon>
        <taxon>Desulfovibrionia</taxon>
        <taxon>Desulfovibrionales</taxon>
        <taxon>Desulfovibrionaceae</taxon>
        <taxon>Mailhella</taxon>
    </lineage>
</organism>
<proteinExistence type="inferred from homology"/>
<dbReference type="Proteomes" id="UP000824225">
    <property type="component" value="Unassembled WGS sequence"/>
</dbReference>
<keyword evidence="2 4" id="KW-0808">Transferase</keyword>
<dbReference type="SUPFAM" id="SSF53335">
    <property type="entry name" value="S-adenosyl-L-methionine-dependent methyltransferases"/>
    <property type="match status" value="1"/>
</dbReference>
<evidence type="ECO:0000313" key="7">
    <source>
        <dbReference type="Proteomes" id="UP000824225"/>
    </source>
</evidence>
<dbReference type="InterPro" id="IPR002792">
    <property type="entry name" value="TRAM_dom"/>
</dbReference>
<dbReference type="EC" id="2.1.1.190" evidence="6"/>